<dbReference type="Pfam" id="PF06528">
    <property type="entry name" value="Phage_P2_GpE"/>
    <property type="match status" value="1"/>
</dbReference>
<evidence type="ECO:0000313" key="1">
    <source>
        <dbReference type="EMBL" id="RHW21704.1"/>
    </source>
</evidence>
<dbReference type="OrthoDB" id="8566531at2"/>
<accession>A0A396RYJ7</accession>
<gene>
    <name evidence="1" type="ORF">C2846_07065</name>
</gene>
<reference evidence="1 2" key="1">
    <citation type="submission" date="2018-06" db="EMBL/GenBank/DDBJ databases">
        <title>Pseudomonas jilinensis sp. nov., isolated from the production water of Jilin Oilfield in China.</title>
        <authorList>
            <person name="Wang J."/>
        </authorList>
    </citation>
    <scope>NUCLEOTIDE SEQUENCE [LARGE SCALE GENOMIC DNA]</scope>
    <source>
        <strain evidence="1 2">JS15-10A1</strain>
    </source>
</reference>
<dbReference type="AlphaFoldDB" id="A0A396RYJ7"/>
<keyword evidence="2" id="KW-1185">Reference proteome</keyword>
<evidence type="ECO:0000313" key="2">
    <source>
        <dbReference type="Proteomes" id="UP000265745"/>
    </source>
</evidence>
<dbReference type="InterPro" id="IPR009493">
    <property type="entry name" value="P2_GpE"/>
</dbReference>
<protein>
    <submittedName>
        <fullName evidence="1">GpE family phage tail protein</fullName>
    </submittedName>
</protein>
<name>A0A396RYJ7_9PSED</name>
<dbReference type="RefSeq" id="WP_119701073.1">
    <property type="nucleotide sequence ID" value="NZ_QJSA01000005.1"/>
</dbReference>
<dbReference type="EMBL" id="QJSA01000005">
    <property type="protein sequence ID" value="RHW21704.1"/>
    <property type="molecule type" value="Genomic_DNA"/>
</dbReference>
<comment type="caution">
    <text evidence="1">The sequence shown here is derived from an EMBL/GenBank/DDBJ whole genome shotgun (WGS) entry which is preliminary data.</text>
</comment>
<proteinExistence type="predicted"/>
<organism evidence="1 2">
    <name type="scientific">Pseudomonas jilinensis</name>
    <dbReference type="NCBI Taxonomy" id="2078689"/>
    <lineage>
        <taxon>Bacteria</taxon>
        <taxon>Pseudomonadati</taxon>
        <taxon>Pseudomonadota</taxon>
        <taxon>Gammaproteobacteria</taxon>
        <taxon>Pseudomonadales</taxon>
        <taxon>Pseudomonadaceae</taxon>
        <taxon>Pseudomonas</taxon>
    </lineage>
</organism>
<dbReference type="Proteomes" id="UP000265745">
    <property type="component" value="Unassembled WGS sequence"/>
</dbReference>
<sequence>MADLATVFHWQPEAMDVLSISELMQWRERARVRNGADSKHGTRS</sequence>